<feature type="region of interest" description="Disordered" evidence="16">
    <location>
        <begin position="153"/>
        <end position="192"/>
    </location>
</feature>
<feature type="compositionally biased region" description="Polar residues" evidence="16">
    <location>
        <begin position="169"/>
        <end position="179"/>
    </location>
</feature>
<evidence type="ECO:0000256" key="6">
    <source>
        <dbReference type="ARBA" id="ARBA00022618"/>
    </source>
</evidence>
<dbReference type="InterPro" id="IPR013087">
    <property type="entry name" value="Znf_C2H2_type"/>
</dbReference>
<dbReference type="GO" id="GO:0008270">
    <property type="term" value="F:zinc ion binding"/>
    <property type="evidence" value="ECO:0007669"/>
    <property type="project" value="UniProtKB-KW"/>
</dbReference>
<evidence type="ECO:0000256" key="5">
    <source>
        <dbReference type="ARBA" id="ARBA00022473"/>
    </source>
</evidence>
<dbReference type="Gene3D" id="3.30.160.60">
    <property type="entry name" value="Classic Zinc Finger"/>
    <property type="match status" value="1"/>
</dbReference>
<evidence type="ECO:0000256" key="8">
    <source>
        <dbReference type="ARBA" id="ARBA00022771"/>
    </source>
</evidence>
<evidence type="ECO:0000256" key="7">
    <source>
        <dbReference type="ARBA" id="ARBA00022723"/>
    </source>
</evidence>
<keyword evidence="6" id="KW-0132">Cell division</keyword>
<accession>A0AAV1C619</accession>
<dbReference type="GO" id="GO:0003676">
    <property type="term" value="F:nucleic acid binding"/>
    <property type="evidence" value="ECO:0007669"/>
    <property type="project" value="InterPro"/>
</dbReference>
<keyword evidence="4" id="KW-0158">Chromosome</keyword>
<name>A0AAV1C619_OLDCO</name>
<evidence type="ECO:0000256" key="3">
    <source>
        <dbReference type="ARBA" id="ARBA00017358"/>
    </source>
</evidence>
<evidence type="ECO:0000313" key="19">
    <source>
        <dbReference type="EMBL" id="CAI9091079.1"/>
    </source>
</evidence>
<dbReference type="InterPro" id="IPR059039">
    <property type="entry name" value="ZNF380_CC"/>
</dbReference>
<evidence type="ECO:0000256" key="11">
    <source>
        <dbReference type="ARBA" id="ARBA00023054"/>
    </source>
</evidence>
<keyword evidence="8" id="KW-0863">Zinc-finger</keyword>
<dbReference type="GO" id="GO:0033314">
    <property type="term" value="P:mitotic DNA replication checkpoint signaling"/>
    <property type="evidence" value="ECO:0007669"/>
    <property type="project" value="TreeGrafter"/>
</dbReference>
<proteinExistence type="predicted"/>
<evidence type="ECO:0000256" key="10">
    <source>
        <dbReference type="ARBA" id="ARBA00022833"/>
    </source>
</evidence>
<evidence type="ECO:0000259" key="17">
    <source>
        <dbReference type="Pfam" id="PF12874"/>
    </source>
</evidence>
<evidence type="ECO:0000256" key="9">
    <source>
        <dbReference type="ARBA" id="ARBA00022776"/>
    </source>
</evidence>
<dbReference type="InterPro" id="IPR040050">
    <property type="entry name" value="ZNF830-like"/>
</dbReference>
<dbReference type="Proteomes" id="UP001161247">
    <property type="component" value="Chromosome 1"/>
</dbReference>
<dbReference type="PANTHER" id="PTHR13278:SF0">
    <property type="entry name" value="ZINC FINGER PROTEIN 830"/>
    <property type="match status" value="1"/>
</dbReference>
<evidence type="ECO:0000256" key="15">
    <source>
        <dbReference type="SAM" id="Coils"/>
    </source>
</evidence>
<keyword evidence="12" id="KW-0539">Nucleus</keyword>
<feature type="coiled-coil region" evidence="15">
    <location>
        <begin position="218"/>
        <end position="252"/>
    </location>
</feature>
<dbReference type="AlphaFoldDB" id="A0AAV1C619"/>
<feature type="compositionally biased region" description="Basic and acidic residues" evidence="16">
    <location>
        <begin position="301"/>
        <end position="311"/>
    </location>
</feature>
<dbReference type="GO" id="GO:0005681">
    <property type="term" value="C:spliceosomal complex"/>
    <property type="evidence" value="ECO:0007669"/>
    <property type="project" value="InterPro"/>
</dbReference>
<dbReference type="GO" id="GO:0033260">
    <property type="term" value="P:nuclear DNA replication"/>
    <property type="evidence" value="ECO:0007669"/>
    <property type="project" value="TreeGrafter"/>
</dbReference>
<dbReference type="PANTHER" id="PTHR13278">
    <property type="entry name" value="ZINC FINGER PROTEIN 830"/>
    <property type="match status" value="1"/>
</dbReference>
<keyword evidence="20" id="KW-1185">Reference proteome</keyword>
<feature type="region of interest" description="Disordered" evidence="16">
    <location>
        <begin position="268"/>
        <end position="311"/>
    </location>
</feature>
<comment type="subcellular location">
    <subcellularLocation>
        <location evidence="1">Chromosome</location>
    </subcellularLocation>
    <subcellularLocation>
        <location evidence="2">Nucleus speckle</location>
    </subcellularLocation>
</comment>
<feature type="domain" description="ZNF380 coiled-coil" evidence="18">
    <location>
        <begin position="186"/>
        <end position="265"/>
    </location>
</feature>
<evidence type="ECO:0000256" key="12">
    <source>
        <dbReference type="ARBA" id="ARBA00023242"/>
    </source>
</evidence>
<keyword evidence="9" id="KW-0498">Mitosis</keyword>
<evidence type="ECO:0000256" key="16">
    <source>
        <dbReference type="SAM" id="MobiDB-lite"/>
    </source>
</evidence>
<gene>
    <name evidence="19" type="ORF">OLC1_LOCUS3096</name>
</gene>
<evidence type="ECO:0000256" key="1">
    <source>
        <dbReference type="ARBA" id="ARBA00004286"/>
    </source>
</evidence>
<keyword evidence="10" id="KW-0862">Zinc</keyword>
<dbReference type="Pfam" id="PF23406">
    <property type="entry name" value="ZNF380_CC"/>
    <property type="match status" value="1"/>
</dbReference>
<dbReference type="GO" id="GO:0044773">
    <property type="term" value="P:mitotic DNA damage checkpoint signaling"/>
    <property type="evidence" value="ECO:0007669"/>
    <property type="project" value="TreeGrafter"/>
</dbReference>
<evidence type="ECO:0000259" key="18">
    <source>
        <dbReference type="Pfam" id="PF23406"/>
    </source>
</evidence>
<dbReference type="InterPro" id="IPR036236">
    <property type="entry name" value="Znf_C2H2_sf"/>
</dbReference>
<protein>
    <recommendedName>
        <fullName evidence="3">Zinc finger protein 830</fullName>
    </recommendedName>
    <alternativeName>
        <fullName evidence="14">Coiled-coil domain-containing protein 16</fullName>
    </alternativeName>
</protein>
<evidence type="ECO:0000313" key="20">
    <source>
        <dbReference type="Proteomes" id="UP001161247"/>
    </source>
</evidence>
<reference evidence="19" key="1">
    <citation type="submission" date="2023-03" db="EMBL/GenBank/DDBJ databases">
        <authorList>
            <person name="Julca I."/>
        </authorList>
    </citation>
    <scope>NUCLEOTIDE SEQUENCE</scope>
</reference>
<evidence type="ECO:0000256" key="4">
    <source>
        <dbReference type="ARBA" id="ARBA00022454"/>
    </source>
</evidence>
<feature type="domain" description="C2H2-type" evidence="17">
    <location>
        <begin position="36"/>
        <end position="59"/>
    </location>
</feature>
<keyword evidence="13" id="KW-0131">Cell cycle</keyword>
<keyword evidence="5" id="KW-0217">Developmental protein</keyword>
<evidence type="ECO:0000256" key="13">
    <source>
        <dbReference type="ARBA" id="ARBA00023306"/>
    </source>
</evidence>
<sequence>MDAEARKKFRAKVNAKKQDKRIDSPLVRYNEHNQPVCKVCNVALKSESLWSAHQASKKHHEAINNLKASAAAVTPANVAKPEPVKEFAKPKAQGEQELSNNKLDISNGLPKNRPASGLPSDFFDKNDTKRQKNESQGVIPVVRGSKVQTLVNDEVGPSNENLPFGGKVQKSQTATVSETMRSKGALPEGFFDDKDADMLARGITPVKPDVKDEYKEFEKLIQEDLQEVDNRLEEEEVDAAEEIEEAELVEQRTRKERLELLKKKRIEQKAARTATKGEGQQVSVKESASESSSGNDDSDDDLKVDWRAKHF</sequence>
<keyword evidence="11 15" id="KW-0175">Coiled coil</keyword>
<evidence type="ECO:0000256" key="2">
    <source>
        <dbReference type="ARBA" id="ARBA00004324"/>
    </source>
</evidence>
<keyword evidence="7" id="KW-0479">Metal-binding</keyword>
<feature type="compositionally biased region" description="Basic and acidic residues" evidence="16">
    <location>
        <begin position="122"/>
        <end position="133"/>
    </location>
</feature>
<evidence type="ECO:0000256" key="14">
    <source>
        <dbReference type="ARBA" id="ARBA00030672"/>
    </source>
</evidence>
<feature type="region of interest" description="Disordered" evidence="16">
    <location>
        <begin position="86"/>
        <end position="140"/>
    </location>
</feature>
<organism evidence="19 20">
    <name type="scientific">Oldenlandia corymbosa var. corymbosa</name>
    <dbReference type="NCBI Taxonomy" id="529605"/>
    <lineage>
        <taxon>Eukaryota</taxon>
        <taxon>Viridiplantae</taxon>
        <taxon>Streptophyta</taxon>
        <taxon>Embryophyta</taxon>
        <taxon>Tracheophyta</taxon>
        <taxon>Spermatophyta</taxon>
        <taxon>Magnoliopsida</taxon>
        <taxon>eudicotyledons</taxon>
        <taxon>Gunneridae</taxon>
        <taxon>Pentapetalae</taxon>
        <taxon>asterids</taxon>
        <taxon>lamiids</taxon>
        <taxon>Gentianales</taxon>
        <taxon>Rubiaceae</taxon>
        <taxon>Rubioideae</taxon>
        <taxon>Spermacoceae</taxon>
        <taxon>Hedyotis-Oldenlandia complex</taxon>
        <taxon>Oldenlandia</taxon>
    </lineage>
</organism>
<dbReference type="Pfam" id="PF12874">
    <property type="entry name" value="zf-met"/>
    <property type="match status" value="1"/>
</dbReference>
<dbReference type="SUPFAM" id="SSF57667">
    <property type="entry name" value="beta-beta-alpha zinc fingers"/>
    <property type="match status" value="1"/>
</dbReference>
<dbReference type="EMBL" id="OX459118">
    <property type="protein sequence ID" value="CAI9091079.1"/>
    <property type="molecule type" value="Genomic_DNA"/>
</dbReference>